<evidence type="ECO:0000256" key="3">
    <source>
        <dbReference type="ARBA" id="ARBA00022723"/>
    </source>
</evidence>
<evidence type="ECO:0000256" key="1">
    <source>
        <dbReference type="ARBA" id="ARBA00001947"/>
    </source>
</evidence>
<dbReference type="GO" id="GO:0046872">
    <property type="term" value="F:metal ion binding"/>
    <property type="evidence" value="ECO:0007669"/>
    <property type="project" value="UniProtKB-KW"/>
</dbReference>
<feature type="domain" description="Peptidase M48" evidence="7">
    <location>
        <begin position="26"/>
        <end position="107"/>
    </location>
</feature>
<feature type="non-terminal residue" evidence="8">
    <location>
        <position position="249"/>
    </location>
</feature>
<evidence type="ECO:0000256" key="5">
    <source>
        <dbReference type="ARBA" id="ARBA00022833"/>
    </source>
</evidence>
<dbReference type="InterPro" id="IPR001915">
    <property type="entry name" value="Peptidase_M48"/>
</dbReference>
<reference evidence="8" key="1">
    <citation type="submission" date="2018-05" db="EMBL/GenBank/DDBJ databases">
        <authorList>
            <person name="Lanie J.A."/>
            <person name="Ng W.-L."/>
            <person name="Kazmierczak K.M."/>
            <person name="Andrzejewski T.M."/>
            <person name="Davidsen T.M."/>
            <person name="Wayne K.J."/>
            <person name="Tettelin H."/>
            <person name="Glass J.I."/>
            <person name="Rusch D."/>
            <person name="Podicherti R."/>
            <person name="Tsui H.-C.T."/>
            <person name="Winkler M.E."/>
        </authorList>
    </citation>
    <scope>NUCLEOTIDE SEQUENCE</scope>
</reference>
<protein>
    <recommendedName>
        <fullName evidence="7">Peptidase M48 domain-containing protein</fullName>
    </recommendedName>
</protein>
<accession>A0A383AXL4</accession>
<evidence type="ECO:0000313" key="8">
    <source>
        <dbReference type="EMBL" id="SVE11935.1"/>
    </source>
</evidence>
<keyword evidence="3" id="KW-0479">Metal-binding</keyword>
<organism evidence="8">
    <name type="scientific">marine metagenome</name>
    <dbReference type="NCBI Taxonomy" id="408172"/>
    <lineage>
        <taxon>unclassified sequences</taxon>
        <taxon>metagenomes</taxon>
        <taxon>ecological metagenomes</taxon>
    </lineage>
</organism>
<evidence type="ECO:0000259" key="7">
    <source>
        <dbReference type="Pfam" id="PF01435"/>
    </source>
</evidence>
<keyword evidence="6" id="KW-0482">Metalloprotease</keyword>
<keyword evidence="5" id="KW-0862">Zinc</keyword>
<dbReference type="Pfam" id="PF01435">
    <property type="entry name" value="Peptidase_M48"/>
    <property type="match status" value="1"/>
</dbReference>
<dbReference type="AlphaFoldDB" id="A0A383AXL4"/>
<dbReference type="EMBL" id="UINC01195387">
    <property type="protein sequence ID" value="SVE11935.1"/>
    <property type="molecule type" value="Genomic_DNA"/>
</dbReference>
<keyword evidence="2" id="KW-0645">Protease</keyword>
<sequence length="249" mass="28911">HEVSHFYYQHSLYPNPDKARNRIEYLNFLHLSRAAEISADRVGFIGSGNIENSLRSMLKISSGLGDEHINFNFSSYLDQLRELKEIKGDQSQLFSTHPTFLNRMQALIWFSMSHEYHEFFETDKKGIYDLKTVDKKIDESIKKVTGGEIDISNKEIVDKALLWGALWIYLADKKFSKEEQEKFSKRFGDKATVSIKSLLNISKMPVIEKKVMEAYTNASTLLKSEKEKIIKKLKEIYSEADEHNNKSKE</sequence>
<keyword evidence="4" id="KW-0378">Hydrolase</keyword>
<proteinExistence type="predicted"/>
<feature type="non-terminal residue" evidence="8">
    <location>
        <position position="1"/>
    </location>
</feature>
<comment type="cofactor">
    <cofactor evidence="1">
        <name>Zn(2+)</name>
        <dbReference type="ChEBI" id="CHEBI:29105"/>
    </cofactor>
</comment>
<evidence type="ECO:0000256" key="6">
    <source>
        <dbReference type="ARBA" id="ARBA00023049"/>
    </source>
</evidence>
<name>A0A383AXL4_9ZZZZ</name>
<gene>
    <name evidence="8" type="ORF">METZ01_LOCUS464789</name>
</gene>
<evidence type="ECO:0000256" key="4">
    <source>
        <dbReference type="ARBA" id="ARBA00022801"/>
    </source>
</evidence>
<dbReference type="GO" id="GO:0006508">
    <property type="term" value="P:proteolysis"/>
    <property type="evidence" value="ECO:0007669"/>
    <property type="project" value="UniProtKB-KW"/>
</dbReference>
<evidence type="ECO:0000256" key="2">
    <source>
        <dbReference type="ARBA" id="ARBA00022670"/>
    </source>
</evidence>
<dbReference type="GO" id="GO:0004222">
    <property type="term" value="F:metalloendopeptidase activity"/>
    <property type="evidence" value="ECO:0007669"/>
    <property type="project" value="InterPro"/>
</dbReference>